<dbReference type="InterPro" id="IPR020635">
    <property type="entry name" value="Tyr_kinase_cat_dom"/>
</dbReference>
<keyword evidence="11" id="KW-1185">Reference proteome</keyword>
<dbReference type="GO" id="GO:0043235">
    <property type="term" value="C:receptor complex"/>
    <property type="evidence" value="ECO:0007669"/>
    <property type="project" value="TreeGrafter"/>
</dbReference>
<dbReference type="RefSeq" id="XP_015520068.2">
    <property type="nucleotide sequence ID" value="XM_015664582.2"/>
</dbReference>
<organism evidence="12">
    <name type="scientific">Neodiprion lecontei</name>
    <name type="common">Redheaded pine sawfly</name>
    <dbReference type="NCBI Taxonomy" id="441921"/>
    <lineage>
        <taxon>Eukaryota</taxon>
        <taxon>Metazoa</taxon>
        <taxon>Ecdysozoa</taxon>
        <taxon>Arthropoda</taxon>
        <taxon>Hexapoda</taxon>
        <taxon>Insecta</taxon>
        <taxon>Pterygota</taxon>
        <taxon>Neoptera</taxon>
        <taxon>Endopterygota</taxon>
        <taxon>Hymenoptera</taxon>
        <taxon>Tenthredinoidea</taxon>
        <taxon>Diprionidae</taxon>
        <taxon>Diprioninae</taxon>
        <taxon>Neodiprion</taxon>
    </lineage>
</organism>
<dbReference type="PROSITE" id="PS50011">
    <property type="entry name" value="PROTEIN_KINASE_DOM"/>
    <property type="match status" value="1"/>
</dbReference>
<dbReference type="EC" id="2.7.10.1" evidence="2"/>
<feature type="chain" id="PRO_5045272904" description="receptor protein-tyrosine kinase" evidence="9">
    <location>
        <begin position="24"/>
        <end position="825"/>
    </location>
</feature>
<dbReference type="GO" id="GO:0005524">
    <property type="term" value="F:ATP binding"/>
    <property type="evidence" value="ECO:0007669"/>
    <property type="project" value="UniProtKB-UniRule"/>
</dbReference>
<sequence>MRVLNYFVPLLLTNLVMTTPLRAESFETFEKVVRRAMCDLDDSDGAKNCDETEREITYLKVYADANVTFVCRDVNFIRMVHNPGTFVIERRSATNGNWMKPVISNETTASINELQSRTTYSFRLHRILANGVSLPEITETVSTMMETVHPSKVTHISVGRPELDPKNPRRLQSEISFTPANDHSCHYEIILLEPSNNFQFRNPEEPTDHKTTFANLEFSKEYTIQITASTQRKVTSSVAQATLVTPECLQFHKNLTICAPGVVEGLNATTIHKFSNIYDVKVTWRMPELIPDYYMIFMNPITSNYTGPRVHNVSGTATEDVFPDVTMSDIYQVMIRAASTGGQGQSIEEHFSVTQLLPKEPEESSDISNVGAAIVTLLASAVLVMGTGIYAYHRHAKRKRNRERSKYFKKIQSIDRKDTALDTIKGFDDGNPDRIGVGFKSLLAPADEYEISPDRLEIKIVLGSGAFGVVRLGSLRDDRGQTTPVAIKMLRDNPSEEDRRCFELEIKIMKSAGQHRNIVSLLGCCTIGQRPLLVVEYCSRGDLQSFLRSIIQKATISAKDAKNDTKTEKNADEVIFKFPNHIEDDMQKSNFVVNRGYAVDQDILCDSDMVTVTDLLNFGRQIATGMEFLSSNRVVHRDLAARNVLVCDDKTVKISDFGLSRDIYQENVYKKQGNGRLPVKWMAIEALTHQVYSTHSDVWSFGILLWEIVTLGCSPYPGIPTNKVLTKLRTGYRMERPANCSVALYNVMLSCWQTKPKDRPTFTALRQELDKLLSVAAENEYLDLNDVSRGTPPDDTILKIPNSCSAYSEHQQRYVNEFEPKIVKE</sequence>
<dbReference type="Proteomes" id="UP000829291">
    <property type="component" value="Chromosome 1"/>
</dbReference>
<accession>A0A6J0C0V5</accession>
<evidence type="ECO:0000256" key="1">
    <source>
        <dbReference type="ARBA" id="ARBA00004167"/>
    </source>
</evidence>
<dbReference type="InParanoid" id="A0A6J0C0V5"/>
<keyword evidence="5 12" id="KW-0418">Kinase</keyword>
<evidence type="ECO:0000256" key="4">
    <source>
        <dbReference type="ARBA" id="ARBA00022737"/>
    </source>
</evidence>
<keyword evidence="8" id="KW-0472">Membrane</keyword>
<keyword evidence="7" id="KW-0067">ATP-binding</keyword>
<dbReference type="SUPFAM" id="SSF56112">
    <property type="entry name" value="Protein kinase-like (PK-like)"/>
    <property type="match status" value="1"/>
</dbReference>
<dbReference type="Gene3D" id="3.30.200.20">
    <property type="entry name" value="Phosphorylase Kinase, domain 1"/>
    <property type="match status" value="1"/>
</dbReference>
<evidence type="ECO:0000256" key="6">
    <source>
        <dbReference type="ARBA" id="ARBA00051243"/>
    </source>
</evidence>
<evidence type="ECO:0000256" key="2">
    <source>
        <dbReference type="ARBA" id="ARBA00011902"/>
    </source>
</evidence>
<dbReference type="Pfam" id="PF07714">
    <property type="entry name" value="PK_Tyr_Ser-Thr"/>
    <property type="match status" value="1"/>
</dbReference>
<dbReference type="PROSITE" id="PS00109">
    <property type="entry name" value="PROTEIN_KINASE_TYR"/>
    <property type="match status" value="1"/>
</dbReference>
<dbReference type="CDD" id="cd00063">
    <property type="entry name" value="FN3"/>
    <property type="match status" value="1"/>
</dbReference>
<reference evidence="12" key="1">
    <citation type="submission" date="2025-08" db="UniProtKB">
        <authorList>
            <consortium name="RefSeq"/>
        </authorList>
    </citation>
    <scope>IDENTIFICATION</scope>
    <source>
        <tissue evidence="12">Thorax and Abdomen</tissue>
    </source>
</reference>
<dbReference type="InterPro" id="IPR003961">
    <property type="entry name" value="FN3_dom"/>
</dbReference>
<evidence type="ECO:0000256" key="5">
    <source>
        <dbReference type="ARBA" id="ARBA00022777"/>
    </source>
</evidence>
<dbReference type="OrthoDB" id="3256376at2759"/>
<dbReference type="PANTHER" id="PTHR24416:SF620">
    <property type="entry name" value="TYROSINE-PROTEIN KINASE RECEPTOR TORSO"/>
    <property type="match status" value="1"/>
</dbReference>
<evidence type="ECO:0000256" key="3">
    <source>
        <dbReference type="ARBA" id="ARBA00022679"/>
    </source>
</evidence>
<comment type="catalytic activity">
    <reaction evidence="6">
        <text>L-tyrosyl-[protein] + ATP = O-phospho-L-tyrosyl-[protein] + ADP + H(+)</text>
        <dbReference type="Rhea" id="RHEA:10596"/>
        <dbReference type="Rhea" id="RHEA-COMP:10136"/>
        <dbReference type="Rhea" id="RHEA-COMP:20101"/>
        <dbReference type="ChEBI" id="CHEBI:15378"/>
        <dbReference type="ChEBI" id="CHEBI:30616"/>
        <dbReference type="ChEBI" id="CHEBI:46858"/>
        <dbReference type="ChEBI" id="CHEBI:61978"/>
        <dbReference type="ChEBI" id="CHEBI:456216"/>
        <dbReference type="EC" id="2.7.10.1"/>
    </reaction>
</comment>
<keyword evidence="8" id="KW-1133">Transmembrane helix</keyword>
<dbReference type="SMART" id="SM00219">
    <property type="entry name" value="TyrKc"/>
    <property type="match status" value="1"/>
</dbReference>
<evidence type="ECO:0000259" key="10">
    <source>
        <dbReference type="PROSITE" id="PS50011"/>
    </source>
</evidence>
<dbReference type="InterPro" id="IPR001245">
    <property type="entry name" value="Ser-Thr/Tyr_kinase_cat_dom"/>
</dbReference>
<dbReference type="PROSITE" id="PS00107">
    <property type="entry name" value="PROTEIN_KINASE_ATP"/>
    <property type="match status" value="1"/>
</dbReference>
<dbReference type="InterPro" id="IPR011009">
    <property type="entry name" value="Kinase-like_dom_sf"/>
</dbReference>
<keyword evidence="9" id="KW-0732">Signal</keyword>
<dbReference type="InterPro" id="IPR036116">
    <property type="entry name" value="FN3_sf"/>
</dbReference>
<evidence type="ECO:0000313" key="11">
    <source>
        <dbReference type="Proteomes" id="UP000829291"/>
    </source>
</evidence>
<dbReference type="InterPro" id="IPR008266">
    <property type="entry name" value="Tyr_kinase_AS"/>
</dbReference>
<dbReference type="PANTHER" id="PTHR24416">
    <property type="entry name" value="TYROSINE-PROTEIN KINASE RECEPTOR"/>
    <property type="match status" value="1"/>
</dbReference>
<dbReference type="KEGG" id="nlo:107224510"/>
<feature type="signal peptide" evidence="9">
    <location>
        <begin position="1"/>
        <end position="23"/>
    </location>
</feature>
<dbReference type="GeneID" id="107224510"/>
<dbReference type="GO" id="GO:1902533">
    <property type="term" value="P:positive regulation of intracellular signal transduction"/>
    <property type="evidence" value="ECO:0007669"/>
    <property type="project" value="UniProtKB-ARBA"/>
</dbReference>
<feature type="transmembrane region" description="Helical" evidence="8">
    <location>
        <begin position="370"/>
        <end position="392"/>
    </location>
</feature>
<dbReference type="GO" id="GO:0007169">
    <property type="term" value="P:cell surface receptor protein tyrosine kinase signaling pathway"/>
    <property type="evidence" value="ECO:0007669"/>
    <property type="project" value="TreeGrafter"/>
</dbReference>
<feature type="binding site" evidence="7">
    <location>
        <position position="488"/>
    </location>
    <ligand>
        <name>ATP</name>
        <dbReference type="ChEBI" id="CHEBI:30616"/>
    </ligand>
</feature>
<evidence type="ECO:0000256" key="8">
    <source>
        <dbReference type="SAM" id="Phobius"/>
    </source>
</evidence>
<dbReference type="GO" id="GO:0004714">
    <property type="term" value="F:transmembrane receptor protein tyrosine kinase activity"/>
    <property type="evidence" value="ECO:0007669"/>
    <property type="project" value="UniProtKB-EC"/>
</dbReference>
<dbReference type="InterPro" id="IPR000719">
    <property type="entry name" value="Prot_kinase_dom"/>
</dbReference>
<evidence type="ECO:0000256" key="7">
    <source>
        <dbReference type="PROSITE-ProRule" id="PRU10141"/>
    </source>
</evidence>
<keyword evidence="7" id="KW-0547">Nucleotide-binding</keyword>
<dbReference type="InterPro" id="IPR050122">
    <property type="entry name" value="RTK"/>
</dbReference>
<dbReference type="CDD" id="cd00192">
    <property type="entry name" value="PTKc"/>
    <property type="match status" value="1"/>
</dbReference>
<evidence type="ECO:0000256" key="9">
    <source>
        <dbReference type="SAM" id="SignalP"/>
    </source>
</evidence>
<gene>
    <name evidence="12" type="primary">LOC107224510</name>
</gene>
<name>A0A6J0C0V5_NEOLC</name>
<dbReference type="Gene3D" id="1.10.510.10">
    <property type="entry name" value="Transferase(Phosphotransferase) domain 1"/>
    <property type="match status" value="1"/>
</dbReference>
<dbReference type="InterPro" id="IPR017441">
    <property type="entry name" value="Protein_kinase_ATP_BS"/>
</dbReference>
<dbReference type="FunCoup" id="A0A6J0C0V5">
    <property type="interactions" value="71"/>
</dbReference>
<dbReference type="GO" id="GO:0005886">
    <property type="term" value="C:plasma membrane"/>
    <property type="evidence" value="ECO:0007669"/>
    <property type="project" value="TreeGrafter"/>
</dbReference>
<keyword evidence="12" id="KW-0675">Receptor</keyword>
<evidence type="ECO:0000313" key="12">
    <source>
        <dbReference type="RefSeq" id="XP_015520068.2"/>
    </source>
</evidence>
<dbReference type="SUPFAM" id="SSF49265">
    <property type="entry name" value="Fibronectin type III"/>
    <property type="match status" value="2"/>
</dbReference>
<proteinExistence type="predicted"/>
<protein>
    <recommendedName>
        <fullName evidence="2">receptor protein-tyrosine kinase</fullName>
        <ecNumber evidence="2">2.7.10.1</ecNumber>
    </recommendedName>
</protein>
<keyword evidence="4" id="KW-0677">Repeat</keyword>
<keyword evidence="3" id="KW-0808">Transferase</keyword>
<keyword evidence="8" id="KW-0812">Transmembrane</keyword>
<dbReference type="AlphaFoldDB" id="A0A6J0C0V5"/>
<feature type="domain" description="Protein kinase" evidence="10">
    <location>
        <begin position="456"/>
        <end position="773"/>
    </location>
</feature>
<comment type="subcellular location">
    <subcellularLocation>
        <location evidence="1">Membrane</location>
        <topology evidence="1">Single-pass membrane protein</topology>
    </subcellularLocation>
</comment>